<dbReference type="InterPro" id="IPR036322">
    <property type="entry name" value="WD40_repeat_dom_sf"/>
</dbReference>
<keyword evidence="3" id="KW-1185">Reference proteome</keyword>
<dbReference type="SMART" id="SM00320">
    <property type="entry name" value="WD40"/>
    <property type="match status" value="6"/>
</dbReference>
<dbReference type="InterPro" id="IPR001680">
    <property type="entry name" value="WD40_rpt"/>
</dbReference>
<gene>
    <name evidence="2" type="ORF">L203_103889</name>
</gene>
<dbReference type="GeneID" id="91088099"/>
<dbReference type="RefSeq" id="XP_066069376.1">
    <property type="nucleotide sequence ID" value="XM_066213279.1"/>
</dbReference>
<name>A0A1E3HJB4_9TREE</name>
<proteinExistence type="predicted"/>
<feature type="compositionally biased region" description="Polar residues" evidence="1">
    <location>
        <begin position="123"/>
        <end position="142"/>
    </location>
</feature>
<dbReference type="PROSITE" id="PS50294">
    <property type="entry name" value="WD_REPEATS_REGION"/>
    <property type="match status" value="3"/>
</dbReference>
<dbReference type="Proteomes" id="UP000094043">
    <property type="component" value="Chromosome 4"/>
</dbReference>
<reference evidence="2" key="2">
    <citation type="journal article" date="2022" name="Elife">
        <title>Obligate sexual reproduction of a homothallic fungus closely related to the Cryptococcus pathogenic species complex.</title>
        <authorList>
            <person name="Passer A.R."/>
            <person name="Clancey S.A."/>
            <person name="Shea T."/>
            <person name="David-Palma M."/>
            <person name="Averette A.F."/>
            <person name="Boekhout T."/>
            <person name="Porcel B.M."/>
            <person name="Nowrousian M."/>
            <person name="Cuomo C.A."/>
            <person name="Sun S."/>
            <person name="Heitman J."/>
            <person name="Coelho M.A."/>
        </authorList>
    </citation>
    <scope>NUCLEOTIDE SEQUENCE</scope>
    <source>
        <strain evidence="2">CBS 7841</strain>
    </source>
</reference>
<dbReference type="InterPro" id="IPR015943">
    <property type="entry name" value="WD40/YVTN_repeat-like_dom_sf"/>
</dbReference>
<dbReference type="AlphaFoldDB" id="A0A1E3HJB4"/>
<dbReference type="PROSITE" id="PS00678">
    <property type="entry name" value="WD_REPEATS_1"/>
    <property type="match status" value="2"/>
</dbReference>
<dbReference type="OrthoDB" id="674604at2759"/>
<organism evidence="2 3">
    <name type="scientific">Cryptococcus depauperatus CBS 7841</name>
    <dbReference type="NCBI Taxonomy" id="1295531"/>
    <lineage>
        <taxon>Eukaryota</taxon>
        <taxon>Fungi</taxon>
        <taxon>Dikarya</taxon>
        <taxon>Basidiomycota</taxon>
        <taxon>Agaricomycotina</taxon>
        <taxon>Tremellomycetes</taxon>
        <taxon>Tremellales</taxon>
        <taxon>Cryptococcaceae</taxon>
        <taxon>Cryptococcus</taxon>
    </lineage>
</organism>
<evidence type="ECO:0000256" key="1">
    <source>
        <dbReference type="SAM" id="MobiDB-lite"/>
    </source>
</evidence>
<dbReference type="CDD" id="cd00200">
    <property type="entry name" value="WD40"/>
    <property type="match status" value="1"/>
</dbReference>
<dbReference type="VEuPathDB" id="FungiDB:L203_06390"/>
<reference evidence="2" key="3">
    <citation type="submission" date="2024-01" db="EMBL/GenBank/DDBJ databases">
        <authorList>
            <person name="Coelho M.A."/>
            <person name="David-Palma M."/>
            <person name="Shea T."/>
            <person name="Sun S."/>
            <person name="Cuomo C.A."/>
            <person name="Heitman J."/>
        </authorList>
    </citation>
    <scope>NUCLEOTIDE SEQUENCE</scope>
    <source>
        <strain evidence="2">CBS 7841</strain>
    </source>
</reference>
<evidence type="ECO:0000313" key="3">
    <source>
        <dbReference type="Proteomes" id="UP000094043"/>
    </source>
</evidence>
<dbReference type="Gene3D" id="2.130.10.10">
    <property type="entry name" value="YVTN repeat-like/Quinoprotein amine dehydrogenase"/>
    <property type="match status" value="3"/>
</dbReference>
<dbReference type="PANTHER" id="PTHR19848:SF8">
    <property type="entry name" value="F-BOX AND WD REPEAT DOMAIN CONTAINING 7"/>
    <property type="match status" value="1"/>
</dbReference>
<dbReference type="InterPro" id="IPR020472">
    <property type="entry name" value="WD40_PAC1"/>
</dbReference>
<dbReference type="Pfam" id="PF00400">
    <property type="entry name" value="WD40"/>
    <property type="match status" value="5"/>
</dbReference>
<feature type="region of interest" description="Disordered" evidence="1">
    <location>
        <begin position="122"/>
        <end position="142"/>
    </location>
</feature>
<dbReference type="EMBL" id="CP143787">
    <property type="protein sequence ID" value="WVN88676.1"/>
    <property type="molecule type" value="Genomic_DNA"/>
</dbReference>
<sequence length="412" mass="45088">MTDSETHDELFPSVTSDPAYQLCHTLTAHTRSITALKFSPDDSLLVSAGADGWLHFWEPMTGEHLRGFLAHKAGVNDISISLDSLYVATASDDSTSVVYLLNPPQGVAYQPPTLLQVPATYPGEQQESKPQAATEPASPSTHGFSHPAIRRFVGHTAPILSVAFSPKSNLLATSSFDESAIIWDVRRNSELWRIPAHADAIWCVAWDTDGEMILTASADGLIRLWDANSGQCLKTIDNDSNSPVSHAAFTRPSSFLYSSTLSSKLRIYNIHSGKAIRTFRAPGMFSSERWACPVIIVEAPSSFMESNESPHQQHSSEEIYLEKDNKEKESKTKSNPAYPKRSFVREARIIAGSENGKIMIWNIQSKQVTQILEGKDSHTTPVTALAVSSDARIVASGSLEMSAVIKIWKSGS</sequence>
<protein>
    <submittedName>
        <fullName evidence="2">Uncharacterized protein</fullName>
    </submittedName>
</protein>
<dbReference type="PROSITE" id="PS50082">
    <property type="entry name" value="WD_REPEATS_2"/>
    <property type="match status" value="3"/>
</dbReference>
<reference evidence="2" key="1">
    <citation type="submission" date="2016-06" db="EMBL/GenBank/DDBJ databases">
        <authorList>
            <person name="Cuomo C."/>
            <person name="Litvintseva A."/>
            <person name="Heitman J."/>
            <person name="Chen Y."/>
            <person name="Sun S."/>
            <person name="Springer D."/>
            <person name="Dromer F."/>
            <person name="Young S."/>
            <person name="Zeng Q."/>
            <person name="Chapman S."/>
            <person name="Gujja S."/>
            <person name="Saif S."/>
            <person name="Birren B."/>
        </authorList>
    </citation>
    <scope>NUCLEOTIDE SEQUENCE</scope>
    <source>
        <strain evidence="2">CBS 7841</strain>
    </source>
</reference>
<evidence type="ECO:0000313" key="2">
    <source>
        <dbReference type="EMBL" id="WVN88676.1"/>
    </source>
</evidence>
<dbReference type="KEGG" id="cdep:91088099"/>
<dbReference type="PRINTS" id="PR00320">
    <property type="entry name" value="GPROTEINBRPT"/>
</dbReference>
<dbReference type="SUPFAM" id="SSF50978">
    <property type="entry name" value="WD40 repeat-like"/>
    <property type="match status" value="1"/>
</dbReference>
<dbReference type="PANTHER" id="PTHR19848">
    <property type="entry name" value="WD40 REPEAT PROTEIN"/>
    <property type="match status" value="1"/>
</dbReference>
<accession>A0A1E3HJB4</accession>
<dbReference type="InterPro" id="IPR019775">
    <property type="entry name" value="WD40_repeat_CS"/>
</dbReference>